<dbReference type="Pfam" id="PF08552">
    <property type="entry name" value="Kei1"/>
    <property type="match status" value="2"/>
</dbReference>
<dbReference type="InterPro" id="IPR013862">
    <property type="entry name" value="Kei1"/>
</dbReference>
<feature type="transmembrane region" description="Helical" evidence="1">
    <location>
        <begin position="54"/>
        <end position="77"/>
    </location>
</feature>
<dbReference type="PANTHER" id="PTHR28077">
    <property type="entry name" value="INOSITOL PHOSPHORYLCERAMIDE SYNTHASE REGULATORY SUBUNIT KEI1"/>
    <property type="match status" value="1"/>
</dbReference>
<protein>
    <submittedName>
        <fullName evidence="2">Inositol phosphorylceramide synthase regulatory subunit Kei1p</fullName>
    </submittedName>
</protein>
<gene>
    <name evidence="2" type="primary">KEI1</name>
    <name evidence="2" type="ORF">CAAN4_H16688</name>
</gene>
<feature type="transmembrane region" description="Helical" evidence="1">
    <location>
        <begin position="147"/>
        <end position="168"/>
    </location>
</feature>
<dbReference type="Proteomes" id="UP001497600">
    <property type="component" value="Chromosome H"/>
</dbReference>
<evidence type="ECO:0000313" key="3">
    <source>
        <dbReference type="Proteomes" id="UP001497600"/>
    </source>
</evidence>
<keyword evidence="1" id="KW-0812">Transmembrane</keyword>
<organism evidence="2 3">
    <name type="scientific">[Candida] anglica</name>
    <dbReference type="NCBI Taxonomy" id="148631"/>
    <lineage>
        <taxon>Eukaryota</taxon>
        <taxon>Fungi</taxon>
        <taxon>Dikarya</taxon>
        <taxon>Ascomycota</taxon>
        <taxon>Saccharomycotina</taxon>
        <taxon>Pichiomycetes</taxon>
        <taxon>Debaryomycetaceae</taxon>
        <taxon>Kurtzmaniella</taxon>
    </lineage>
</organism>
<dbReference type="PANTHER" id="PTHR28077:SF1">
    <property type="entry name" value="INOSITOL PHOSPHORYLCERAMIDE SYNTHASE REGULATORY SUBUNIT KEI1"/>
    <property type="match status" value="1"/>
</dbReference>
<feature type="transmembrane region" description="Helical" evidence="1">
    <location>
        <begin position="15"/>
        <end position="34"/>
    </location>
</feature>
<keyword evidence="1" id="KW-0472">Membrane</keyword>
<evidence type="ECO:0000313" key="2">
    <source>
        <dbReference type="EMBL" id="CAK7921641.1"/>
    </source>
</evidence>
<dbReference type="EMBL" id="OZ004260">
    <property type="protein sequence ID" value="CAK7921641.1"/>
    <property type="molecule type" value="Genomic_DNA"/>
</dbReference>
<keyword evidence="3" id="KW-1185">Reference proteome</keyword>
<feature type="transmembrane region" description="Helical" evidence="1">
    <location>
        <begin position="89"/>
        <end position="113"/>
    </location>
</feature>
<name>A0ABP0EPW8_9ASCO</name>
<keyword evidence="1" id="KW-1133">Transmembrane helix</keyword>
<proteinExistence type="predicted"/>
<sequence>MSLSQSLVPFLPSKFVGYLPLYIGVELILGIAILNKVSGAYGIVSIFTGHPINFWQWLYNMLAIIVLPIYISALSHLQTRPSNVRKVSLACLIFVADTIIGVFYTIYFVSFWFSHEDNVPAEESVQPLTSQSASEARELFVTSSTTLIITFIRFYFTLVIISFTRALLKQNASQRLVAEDEEEAINQPGKLAKMKKFILGWEIRATEYLGDLFR</sequence>
<reference evidence="2 3" key="1">
    <citation type="submission" date="2024-01" db="EMBL/GenBank/DDBJ databases">
        <authorList>
            <consortium name="Genoscope - CEA"/>
            <person name="William W."/>
        </authorList>
    </citation>
    <scope>NUCLEOTIDE SEQUENCE [LARGE SCALE GENOMIC DNA]</scope>
    <source>
        <strain evidence="2 3">29B2s-10</strain>
    </source>
</reference>
<accession>A0ABP0EPW8</accession>
<evidence type="ECO:0000256" key="1">
    <source>
        <dbReference type="SAM" id="Phobius"/>
    </source>
</evidence>